<evidence type="ECO:0000256" key="1">
    <source>
        <dbReference type="SAM" id="MobiDB-lite"/>
    </source>
</evidence>
<evidence type="ECO:0000313" key="3">
    <source>
        <dbReference type="Proteomes" id="UP000243459"/>
    </source>
</evidence>
<accession>A0A5P1FDS8</accession>
<feature type="region of interest" description="Disordered" evidence="1">
    <location>
        <begin position="57"/>
        <end position="104"/>
    </location>
</feature>
<dbReference type="Gramene" id="ONK75049">
    <property type="protein sequence ID" value="ONK75049"/>
    <property type="gene ID" value="A4U43_C03F12790"/>
</dbReference>
<name>A0A5P1FDS8_ASPOF</name>
<gene>
    <name evidence="2" type="ORF">A4U43_C03F12790</name>
</gene>
<dbReference type="AlphaFoldDB" id="A0A5P1FDS8"/>
<feature type="compositionally biased region" description="Acidic residues" evidence="1">
    <location>
        <begin position="78"/>
        <end position="91"/>
    </location>
</feature>
<sequence>MQRAGDTGEDDRCLKTSNSKKLAEISQLWEDLDHLQHELHEQEDRIRYLSEEVEVKRQDRNDAYNEPNGIVRTSGNDGGEESAEEAGEGSADDSWVSQLGEKKG</sequence>
<dbReference type="Proteomes" id="UP000243459">
    <property type="component" value="Chromosome 3"/>
</dbReference>
<protein>
    <submittedName>
        <fullName evidence="2">Uncharacterized protein</fullName>
    </submittedName>
</protein>
<dbReference type="EMBL" id="CM007383">
    <property type="protein sequence ID" value="ONK75049.1"/>
    <property type="molecule type" value="Genomic_DNA"/>
</dbReference>
<evidence type="ECO:0000313" key="2">
    <source>
        <dbReference type="EMBL" id="ONK75049.1"/>
    </source>
</evidence>
<organism evidence="2 3">
    <name type="scientific">Asparagus officinalis</name>
    <name type="common">Garden asparagus</name>
    <dbReference type="NCBI Taxonomy" id="4686"/>
    <lineage>
        <taxon>Eukaryota</taxon>
        <taxon>Viridiplantae</taxon>
        <taxon>Streptophyta</taxon>
        <taxon>Embryophyta</taxon>
        <taxon>Tracheophyta</taxon>
        <taxon>Spermatophyta</taxon>
        <taxon>Magnoliopsida</taxon>
        <taxon>Liliopsida</taxon>
        <taxon>Asparagales</taxon>
        <taxon>Asparagaceae</taxon>
        <taxon>Asparagoideae</taxon>
        <taxon>Asparagus</taxon>
    </lineage>
</organism>
<keyword evidence="3" id="KW-1185">Reference proteome</keyword>
<proteinExistence type="predicted"/>
<reference evidence="3" key="1">
    <citation type="journal article" date="2017" name="Nat. Commun.">
        <title>The asparagus genome sheds light on the origin and evolution of a young Y chromosome.</title>
        <authorList>
            <person name="Harkess A."/>
            <person name="Zhou J."/>
            <person name="Xu C."/>
            <person name="Bowers J.E."/>
            <person name="Van der Hulst R."/>
            <person name="Ayyampalayam S."/>
            <person name="Mercati F."/>
            <person name="Riccardi P."/>
            <person name="McKain M.R."/>
            <person name="Kakrana A."/>
            <person name="Tang H."/>
            <person name="Ray J."/>
            <person name="Groenendijk J."/>
            <person name="Arikit S."/>
            <person name="Mathioni S.M."/>
            <person name="Nakano M."/>
            <person name="Shan H."/>
            <person name="Telgmann-Rauber A."/>
            <person name="Kanno A."/>
            <person name="Yue Z."/>
            <person name="Chen H."/>
            <person name="Li W."/>
            <person name="Chen Y."/>
            <person name="Xu X."/>
            <person name="Zhang Y."/>
            <person name="Luo S."/>
            <person name="Chen H."/>
            <person name="Gao J."/>
            <person name="Mao Z."/>
            <person name="Pires J.C."/>
            <person name="Luo M."/>
            <person name="Kudrna D."/>
            <person name="Wing R.A."/>
            <person name="Meyers B.C."/>
            <person name="Yi K."/>
            <person name="Kong H."/>
            <person name="Lavrijsen P."/>
            <person name="Sunseri F."/>
            <person name="Falavigna A."/>
            <person name="Ye Y."/>
            <person name="Leebens-Mack J.H."/>
            <person name="Chen G."/>
        </authorList>
    </citation>
    <scope>NUCLEOTIDE SEQUENCE [LARGE SCALE GENOMIC DNA]</scope>
    <source>
        <strain evidence="3">cv. DH0086</strain>
    </source>
</reference>